<dbReference type="RefSeq" id="WP_111250873.1">
    <property type="nucleotide sequence ID" value="NZ_QKWH01000005.1"/>
</dbReference>
<protein>
    <submittedName>
        <fullName evidence="3">PadR family transcriptional regulator</fullName>
    </submittedName>
</protein>
<organism evidence="3 4">
    <name type="scientific">Xylanimonas oleitrophica</name>
    <dbReference type="NCBI Taxonomy" id="2607479"/>
    <lineage>
        <taxon>Bacteria</taxon>
        <taxon>Bacillati</taxon>
        <taxon>Actinomycetota</taxon>
        <taxon>Actinomycetes</taxon>
        <taxon>Micrococcales</taxon>
        <taxon>Promicromonosporaceae</taxon>
        <taxon>Xylanimonas</taxon>
    </lineage>
</organism>
<dbReference type="InterPro" id="IPR036390">
    <property type="entry name" value="WH_DNA-bd_sf"/>
</dbReference>
<dbReference type="EMBL" id="QKWH01000005">
    <property type="protein sequence ID" value="PZR53080.1"/>
    <property type="molecule type" value="Genomic_DNA"/>
</dbReference>
<keyword evidence="4" id="KW-1185">Reference proteome</keyword>
<feature type="domain" description="Transcription regulator PadR N-terminal" evidence="2">
    <location>
        <begin position="89"/>
        <end position="157"/>
    </location>
</feature>
<comment type="caution">
    <text evidence="3">The sequence shown here is derived from an EMBL/GenBank/DDBJ whole genome shotgun (WGS) entry which is preliminary data.</text>
</comment>
<feature type="region of interest" description="Disordered" evidence="1">
    <location>
        <begin position="1"/>
        <end position="80"/>
    </location>
</feature>
<evidence type="ECO:0000313" key="3">
    <source>
        <dbReference type="EMBL" id="PZR53080.1"/>
    </source>
</evidence>
<dbReference type="Pfam" id="PF03551">
    <property type="entry name" value="PadR"/>
    <property type="match status" value="1"/>
</dbReference>
<reference evidence="3 4" key="1">
    <citation type="submission" date="2018-06" db="EMBL/GenBank/DDBJ databases">
        <title>Whole genome sequencing of a novel hydrocarbon degrading bacterial strain, PW21 isolated from oil contaminated produced water sample.</title>
        <authorList>
            <person name="Nagkirti P."/>
            <person name="Shaikh A."/>
            <person name="Gowdaman V."/>
            <person name="Engineer A.E."/>
            <person name="Dagar S."/>
            <person name="Dhakephalkar P.K."/>
        </authorList>
    </citation>
    <scope>NUCLEOTIDE SEQUENCE [LARGE SCALE GENOMIC DNA]</scope>
    <source>
        <strain evidence="3 4">PW21</strain>
    </source>
</reference>
<dbReference type="SUPFAM" id="SSF46785">
    <property type="entry name" value="Winged helix' DNA-binding domain"/>
    <property type="match status" value="1"/>
</dbReference>
<evidence type="ECO:0000259" key="2">
    <source>
        <dbReference type="Pfam" id="PF03551"/>
    </source>
</evidence>
<dbReference type="Proteomes" id="UP000248783">
    <property type="component" value="Unassembled WGS sequence"/>
</dbReference>
<sequence length="237" mass="24784">MRIPFPEPPHGRPGHHGVDHSGRPTPDGSEPAPTRPGRRGGSGPGPFGPGPGFGPGGPGFGPGFGPGGPGRRSGHRGGRRARGELRSAILLLLAERPMHGYQIITELAERTEGSWRPSPGAVYPALSMLADEGLVAITDDEGRKLASLTEAGAEHVERHRDELGTPWDRTGRGHGHRRELREAVGALLGAVEQVARTGTPEQAQAASAVLDTARRDLYRLLADGPAPGTAEQPDGEA</sequence>
<dbReference type="Gene3D" id="1.10.10.10">
    <property type="entry name" value="Winged helix-like DNA-binding domain superfamily/Winged helix DNA-binding domain"/>
    <property type="match status" value="1"/>
</dbReference>
<proteinExistence type="predicted"/>
<dbReference type="InterPro" id="IPR005149">
    <property type="entry name" value="Tscrpt_reg_PadR_N"/>
</dbReference>
<dbReference type="AlphaFoldDB" id="A0A2W5WPJ3"/>
<gene>
    <name evidence="3" type="ORF">DNL40_08715</name>
</gene>
<dbReference type="PANTHER" id="PTHR43252">
    <property type="entry name" value="TRANSCRIPTIONAL REGULATOR YQJI"/>
    <property type="match status" value="1"/>
</dbReference>
<dbReference type="PANTHER" id="PTHR43252:SF2">
    <property type="entry name" value="TRANSCRIPTION REGULATOR, PADR-LIKE FAMILY"/>
    <property type="match status" value="1"/>
</dbReference>
<accession>A0A2W5WPJ3</accession>
<evidence type="ECO:0000256" key="1">
    <source>
        <dbReference type="SAM" id="MobiDB-lite"/>
    </source>
</evidence>
<evidence type="ECO:0000313" key="4">
    <source>
        <dbReference type="Proteomes" id="UP000248783"/>
    </source>
</evidence>
<feature type="compositionally biased region" description="Gly residues" evidence="1">
    <location>
        <begin position="39"/>
        <end position="71"/>
    </location>
</feature>
<feature type="region of interest" description="Disordered" evidence="1">
    <location>
        <begin position="156"/>
        <end position="175"/>
    </location>
</feature>
<name>A0A2W5WPJ3_9MICO</name>
<dbReference type="InterPro" id="IPR036388">
    <property type="entry name" value="WH-like_DNA-bd_sf"/>
</dbReference>